<dbReference type="GO" id="GO:0005506">
    <property type="term" value="F:iron ion binding"/>
    <property type="evidence" value="ECO:0007669"/>
    <property type="project" value="UniProtKB-UniRule"/>
</dbReference>
<keyword evidence="8 9" id="KW-0408">Iron</keyword>
<reference evidence="11 12" key="1">
    <citation type="submission" date="2019-08" db="EMBL/GenBank/DDBJ databases">
        <authorList>
            <person name="Peeters C."/>
        </authorList>
    </citation>
    <scope>NUCLEOTIDE SEQUENCE [LARGE SCALE GENOMIC DNA]</scope>
    <source>
        <strain evidence="11 12">LMG 30175</strain>
    </source>
</reference>
<dbReference type="CDD" id="cd00730">
    <property type="entry name" value="rubredoxin"/>
    <property type="match status" value="1"/>
</dbReference>
<organism evidence="11 12">
    <name type="scientific">Pandoraea terrae</name>
    <dbReference type="NCBI Taxonomy" id="1537710"/>
    <lineage>
        <taxon>Bacteria</taxon>
        <taxon>Pseudomonadati</taxon>
        <taxon>Pseudomonadota</taxon>
        <taxon>Betaproteobacteria</taxon>
        <taxon>Burkholderiales</taxon>
        <taxon>Burkholderiaceae</taxon>
        <taxon>Pandoraea</taxon>
    </lineage>
</organism>
<dbReference type="PANTHER" id="PTHR47627:SF1">
    <property type="entry name" value="RUBREDOXIN-1-RELATED"/>
    <property type="match status" value="1"/>
</dbReference>
<sequence length="64" mass="7161">MTTMLDASADFKSYICLICGWIYNEAEGAPNDGLAPGTRWADVPDDWLCPECHVTKVEFAMNEF</sequence>
<evidence type="ECO:0000256" key="6">
    <source>
        <dbReference type="ARBA" id="ARBA00022723"/>
    </source>
</evidence>
<dbReference type="InterPro" id="IPR024935">
    <property type="entry name" value="Rubredoxin_dom"/>
</dbReference>
<dbReference type="EMBL" id="CABPRZ010000027">
    <property type="protein sequence ID" value="VVE52111.1"/>
    <property type="molecule type" value="Genomic_DNA"/>
</dbReference>
<evidence type="ECO:0000256" key="1">
    <source>
        <dbReference type="ARBA" id="ARBA00001965"/>
    </source>
</evidence>
<dbReference type="GO" id="GO:0009055">
    <property type="term" value="F:electron transfer activity"/>
    <property type="evidence" value="ECO:0007669"/>
    <property type="project" value="TreeGrafter"/>
</dbReference>
<dbReference type="AlphaFoldDB" id="A0A5E4YTH9"/>
<comment type="similarity">
    <text evidence="4 9">Belongs to the rubredoxin family.</text>
</comment>
<evidence type="ECO:0000256" key="4">
    <source>
        <dbReference type="ARBA" id="ARBA00005337"/>
    </source>
</evidence>
<evidence type="ECO:0000256" key="9">
    <source>
        <dbReference type="RuleBase" id="RU003820"/>
    </source>
</evidence>
<dbReference type="PRINTS" id="PR00163">
    <property type="entry name" value="RUBREDOXIN"/>
</dbReference>
<protein>
    <recommendedName>
        <fullName evidence="9">Rubredoxin</fullName>
    </recommendedName>
</protein>
<evidence type="ECO:0000256" key="2">
    <source>
        <dbReference type="ARBA" id="ARBA00002792"/>
    </source>
</evidence>
<evidence type="ECO:0000256" key="5">
    <source>
        <dbReference type="ARBA" id="ARBA00022448"/>
    </source>
</evidence>
<dbReference type="PROSITE" id="PS50903">
    <property type="entry name" value="RUBREDOXIN_LIKE"/>
    <property type="match status" value="1"/>
</dbReference>
<evidence type="ECO:0000259" key="10">
    <source>
        <dbReference type="PROSITE" id="PS50903"/>
    </source>
</evidence>
<dbReference type="Pfam" id="PF00301">
    <property type="entry name" value="Rubredoxin"/>
    <property type="match status" value="1"/>
</dbReference>
<dbReference type="GO" id="GO:0043448">
    <property type="term" value="P:alkane catabolic process"/>
    <property type="evidence" value="ECO:0007669"/>
    <property type="project" value="TreeGrafter"/>
</dbReference>
<gene>
    <name evidence="11" type="primary">rubA_2</name>
    <name evidence="11" type="ORF">PTE30175_04658</name>
</gene>
<dbReference type="Proteomes" id="UP000414233">
    <property type="component" value="Unassembled WGS sequence"/>
</dbReference>
<evidence type="ECO:0000256" key="3">
    <source>
        <dbReference type="ARBA" id="ARBA00004933"/>
    </source>
</evidence>
<accession>A0A5E4YTH9</accession>
<evidence type="ECO:0000256" key="8">
    <source>
        <dbReference type="ARBA" id="ARBA00023004"/>
    </source>
</evidence>
<dbReference type="FunFam" id="2.20.28.10:FF:000001">
    <property type="entry name" value="Rubredoxin"/>
    <property type="match status" value="1"/>
</dbReference>
<keyword evidence="7 9" id="KW-0249">Electron transport</keyword>
<evidence type="ECO:0000256" key="7">
    <source>
        <dbReference type="ARBA" id="ARBA00022982"/>
    </source>
</evidence>
<evidence type="ECO:0000313" key="12">
    <source>
        <dbReference type="Proteomes" id="UP000414233"/>
    </source>
</evidence>
<keyword evidence="5" id="KW-0813">Transport</keyword>
<keyword evidence="6 9" id="KW-0479">Metal-binding</keyword>
<name>A0A5E4YTH9_9BURK</name>
<dbReference type="OrthoDB" id="9800607at2"/>
<dbReference type="InterPro" id="IPR024934">
    <property type="entry name" value="Rubredoxin-like_dom"/>
</dbReference>
<dbReference type="PANTHER" id="PTHR47627">
    <property type="entry name" value="RUBREDOXIN"/>
    <property type="match status" value="1"/>
</dbReference>
<feature type="domain" description="Rubredoxin-like" evidence="10">
    <location>
        <begin position="11"/>
        <end position="62"/>
    </location>
</feature>
<evidence type="ECO:0000313" key="11">
    <source>
        <dbReference type="EMBL" id="VVE52111.1"/>
    </source>
</evidence>
<comment type="cofactor">
    <cofactor evidence="1 9">
        <name>Fe(3+)</name>
        <dbReference type="ChEBI" id="CHEBI:29034"/>
    </cofactor>
</comment>
<keyword evidence="12" id="KW-1185">Reference proteome</keyword>
<dbReference type="SUPFAM" id="SSF57802">
    <property type="entry name" value="Rubredoxin-like"/>
    <property type="match status" value="1"/>
</dbReference>
<comment type="pathway">
    <text evidence="3">Hydrocarbon metabolism; alkane degradation.</text>
</comment>
<dbReference type="Gene3D" id="2.20.28.10">
    <property type="match status" value="1"/>
</dbReference>
<dbReference type="InterPro" id="IPR050526">
    <property type="entry name" value="Rubredoxin_ET"/>
</dbReference>
<comment type="function">
    <text evidence="2">Involved in the hydrocarbon hydroxylating system, which transfers electrons from NADH to rubredoxin reductase and then through rubredoxin to alkane 1 monooxygenase.</text>
</comment>
<proteinExistence type="inferred from homology"/>